<dbReference type="EMBL" id="JADWYS010000001">
    <property type="protein sequence ID" value="MBG9387542.1"/>
    <property type="molecule type" value="Genomic_DNA"/>
</dbReference>
<evidence type="ECO:0000313" key="2">
    <source>
        <dbReference type="EMBL" id="MBG9387542.1"/>
    </source>
</evidence>
<organism evidence="2 3">
    <name type="scientific">Caenimonas aquaedulcis</name>
    <dbReference type="NCBI Taxonomy" id="2793270"/>
    <lineage>
        <taxon>Bacteria</taxon>
        <taxon>Pseudomonadati</taxon>
        <taxon>Pseudomonadota</taxon>
        <taxon>Betaproteobacteria</taxon>
        <taxon>Burkholderiales</taxon>
        <taxon>Comamonadaceae</taxon>
        <taxon>Caenimonas</taxon>
    </lineage>
</organism>
<name>A0A931MFX6_9BURK</name>
<protein>
    <submittedName>
        <fullName evidence="2">Uncharacterized protein</fullName>
    </submittedName>
</protein>
<keyword evidence="1" id="KW-0472">Membrane</keyword>
<keyword evidence="3" id="KW-1185">Reference proteome</keyword>
<keyword evidence="1" id="KW-0812">Transmembrane</keyword>
<feature type="transmembrane region" description="Helical" evidence="1">
    <location>
        <begin position="6"/>
        <end position="24"/>
    </location>
</feature>
<comment type="caution">
    <text evidence="2">The sequence shown here is derived from an EMBL/GenBank/DDBJ whole genome shotgun (WGS) entry which is preliminary data.</text>
</comment>
<dbReference type="RefSeq" id="WP_196985459.1">
    <property type="nucleotide sequence ID" value="NZ_JADWYS010000001.1"/>
</dbReference>
<reference evidence="2" key="1">
    <citation type="submission" date="2020-11" db="EMBL/GenBank/DDBJ databases">
        <title>Bacterial whole genome sequence for Caenimonas sp. DR4.4.</title>
        <authorList>
            <person name="Le V."/>
            <person name="Ko S.-R."/>
            <person name="Ahn C.-Y."/>
            <person name="Oh H.-M."/>
        </authorList>
    </citation>
    <scope>NUCLEOTIDE SEQUENCE</scope>
    <source>
        <strain evidence="2">DR4.4</strain>
    </source>
</reference>
<proteinExistence type="predicted"/>
<evidence type="ECO:0000313" key="3">
    <source>
        <dbReference type="Proteomes" id="UP000651050"/>
    </source>
</evidence>
<dbReference type="Proteomes" id="UP000651050">
    <property type="component" value="Unassembled WGS sequence"/>
</dbReference>
<feature type="transmembrane region" description="Helical" evidence="1">
    <location>
        <begin position="36"/>
        <end position="57"/>
    </location>
</feature>
<keyword evidence="1" id="KW-1133">Transmembrane helix</keyword>
<accession>A0A931MFX6</accession>
<sequence>MGLYLLLLSAIWLVAAFFVSLLVTKPLAGTPWRMSVAIILYPALLLLPLIDEFIGGWQFEQLCKKNTAVSVDRTKAAGRTVYLAEAAETEIHGPWVRVVRKPWVFADVKNAEPLVSYVTLVADGGRLSRLVSEGGTPLTFKGSCEPGGRVDPVALLSQLQLTQVQRSALNLGDKK</sequence>
<dbReference type="AlphaFoldDB" id="A0A931MFX6"/>
<gene>
    <name evidence="2" type="ORF">I5803_05905</name>
</gene>
<evidence type="ECO:0000256" key="1">
    <source>
        <dbReference type="SAM" id="Phobius"/>
    </source>
</evidence>